<dbReference type="NCBIfam" id="TIGR00413">
    <property type="entry name" value="rlpA"/>
    <property type="match status" value="1"/>
</dbReference>
<dbReference type="PANTHER" id="PTHR34183">
    <property type="entry name" value="ENDOLYTIC PEPTIDOGLYCAN TRANSGLYCOSYLASE RLPA"/>
    <property type="match status" value="1"/>
</dbReference>
<keyword evidence="1 3" id="KW-0456">Lyase</keyword>
<comment type="function">
    <text evidence="3">Lytic transglycosylase with a strong preference for naked glycan strands that lack stem peptides.</text>
</comment>
<dbReference type="EMBL" id="JBHTBH010000002">
    <property type="protein sequence ID" value="MFC7326984.1"/>
    <property type="molecule type" value="Genomic_DNA"/>
</dbReference>
<dbReference type="HAMAP" id="MF_02071">
    <property type="entry name" value="RlpA"/>
    <property type="match status" value="1"/>
</dbReference>
<evidence type="ECO:0000256" key="4">
    <source>
        <dbReference type="RuleBase" id="RU003495"/>
    </source>
</evidence>
<dbReference type="EC" id="4.2.2.-" evidence="3"/>
<comment type="similarity">
    <text evidence="3 4">Belongs to the RlpA family.</text>
</comment>
<evidence type="ECO:0000256" key="5">
    <source>
        <dbReference type="SAM" id="MobiDB-lite"/>
    </source>
</evidence>
<dbReference type="PROSITE" id="PS51318">
    <property type="entry name" value="TAT"/>
    <property type="match status" value="1"/>
</dbReference>
<dbReference type="InterPro" id="IPR009009">
    <property type="entry name" value="RlpA-like_DPBB"/>
</dbReference>
<reference evidence="8" key="1">
    <citation type="journal article" date="2019" name="Int. J. Syst. Evol. Microbiol.">
        <title>The Global Catalogue of Microorganisms (GCM) 10K type strain sequencing project: providing services to taxonomists for standard genome sequencing and annotation.</title>
        <authorList>
            <consortium name="The Broad Institute Genomics Platform"/>
            <consortium name="The Broad Institute Genome Sequencing Center for Infectious Disease"/>
            <person name="Wu L."/>
            <person name="Ma J."/>
        </authorList>
    </citation>
    <scope>NUCLEOTIDE SEQUENCE [LARGE SCALE GENOMIC DNA]</scope>
    <source>
        <strain evidence="8">CGMCC 4.7382</strain>
    </source>
</reference>
<feature type="chain" id="PRO_5044923618" description="Probable endolytic peptidoglycan transglycosylase RlpA" evidence="3">
    <location>
        <begin position="40"/>
        <end position="238"/>
    </location>
</feature>
<comment type="caution">
    <text evidence="7">The sequence shown here is derived from an EMBL/GenBank/DDBJ whole genome shotgun (WGS) entry which is preliminary data.</text>
</comment>
<evidence type="ECO:0000313" key="8">
    <source>
        <dbReference type="Proteomes" id="UP001596540"/>
    </source>
</evidence>
<organism evidence="7 8">
    <name type="scientific">Marinactinospora rubrisoli</name>
    <dbReference type="NCBI Taxonomy" id="2715399"/>
    <lineage>
        <taxon>Bacteria</taxon>
        <taxon>Bacillati</taxon>
        <taxon>Actinomycetota</taxon>
        <taxon>Actinomycetes</taxon>
        <taxon>Streptosporangiales</taxon>
        <taxon>Nocardiopsidaceae</taxon>
        <taxon>Marinactinospora</taxon>
    </lineage>
</organism>
<feature type="compositionally biased region" description="Low complexity" evidence="5">
    <location>
        <begin position="119"/>
        <end position="140"/>
    </location>
</feature>
<keyword evidence="2 3" id="KW-0961">Cell wall biogenesis/degradation</keyword>
<feature type="region of interest" description="Disordered" evidence="5">
    <location>
        <begin position="47"/>
        <end position="168"/>
    </location>
</feature>
<evidence type="ECO:0000256" key="3">
    <source>
        <dbReference type="HAMAP-Rule" id="MF_02071"/>
    </source>
</evidence>
<dbReference type="PANTHER" id="PTHR34183:SF8">
    <property type="entry name" value="ENDOLYTIC PEPTIDOGLYCAN TRANSGLYCOSYLASE RLPA-RELATED"/>
    <property type="match status" value="1"/>
</dbReference>
<dbReference type="Gene3D" id="2.40.40.10">
    <property type="entry name" value="RlpA-like domain"/>
    <property type="match status" value="1"/>
</dbReference>
<dbReference type="RefSeq" id="WP_379869083.1">
    <property type="nucleotide sequence ID" value="NZ_JBHTBH010000002.1"/>
</dbReference>
<gene>
    <name evidence="3" type="primary">rlpA</name>
    <name evidence="7" type="ORF">ACFQRF_04450</name>
</gene>
<feature type="compositionally biased region" description="Low complexity" evidence="5">
    <location>
        <begin position="47"/>
        <end position="64"/>
    </location>
</feature>
<dbReference type="InterPro" id="IPR006311">
    <property type="entry name" value="TAT_signal"/>
</dbReference>
<dbReference type="InterPro" id="IPR036908">
    <property type="entry name" value="RlpA-like_sf"/>
</dbReference>
<feature type="compositionally biased region" description="Basic and acidic residues" evidence="5">
    <location>
        <begin position="80"/>
        <end position="91"/>
    </location>
</feature>
<dbReference type="Pfam" id="PF03330">
    <property type="entry name" value="DPBB_1"/>
    <property type="match status" value="1"/>
</dbReference>
<evidence type="ECO:0000256" key="1">
    <source>
        <dbReference type="ARBA" id="ARBA00023239"/>
    </source>
</evidence>
<keyword evidence="8" id="KW-1185">Reference proteome</keyword>
<evidence type="ECO:0000256" key="2">
    <source>
        <dbReference type="ARBA" id="ARBA00023316"/>
    </source>
</evidence>
<sequence length="238" mass="24185" precursor="true">MGNHRPPRPTLRQRLSSRRLLLVTAASGAVIVAAGAAGAAAVDDLGAEPGTAAADGGPGTVPAARTDDLAAPASPPDTPDLQRLEERRAEAVRQAVQAFDGATRPADAPERSADTGADSGATGEDAESGGSSDSADSAGGRTATGEGGSCEASMYSEPQPTASGEYFDPSTLTAAHKTLPFDTQVRVVNPDNGKSVVVRINDRGPYIDGRCLDLSTAAFETIASADQGVVDVEWQVVE</sequence>
<dbReference type="CDD" id="cd22268">
    <property type="entry name" value="DPBB_RlpA-like"/>
    <property type="match status" value="1"/>
</dbReference>
<protein>
    <recommendedName>
        <fullName evidence="3">Probable endolytic peptidoglycan transglycosylase RlpA</fullName>
        <ecNumber evidence="3">4.2.2.-</ecNumber>
    </recommendedName>
</protein>
<dbReference type="InterPro" id="IPR034718">
    <property type="entry name" value="RlpA"/>
</dbReference>
<name>A0ABW2KAD2_9ACTN</name>
<dbReference type="SUPFAM" id="SSF50685">
    <property type="entry name" value="Barwin-like endoglucanases"/>
    <property type="match status" value="1"/>
</dbReference>
<feature type="signal peptide" evidence="3">
    <location>
        <begin position="1"/>
        <end position="39"/>
    </location>
</feature>
<feature type="domain" description="RlpA-like protein double-psi beta-barrel" evidence="6">
    <location>
        <begin position="151"/>
        <end position="233"/>
    </location>
</feature>
<accession>A0ABW2KAD2</accession>
<evidence type="ECO:0000259" key="6">
    <source>
        <dbReference type="Pfam" id="PF03330"/>
    </source>
</evidence>
<dbReference type="Proteomes" id="UP001596540">
    <property type="component" value="Unassembled WGS sequence"/>
</dbReference>
<keyword evidence="3" id="KW-0732">Signal</keyword>
<dbReference type="InterPro" id="IPR012997">
    <property type="entry name" value="RplA"/>
</dbReference>
<proteinExistence type="inferred from homology"/>
<evidence type="ECO:0000313" key="7">
    <source>
        <dbReference type="EMBL" id="MFC7326984.1"/>
    </source>
</evidence>